<keyword evidence="6" id="KW-0732">Signal</keyword>
<evidence type="ECO:0000256" key="2">
    <source>
        <dbReference type="ARBA" id="ARBA00022645"/>
    </source>
</evidence>
<feature type="signal peptide" evidence="6">
    <location>
        <begin position="1"/>
        <end position="18"/>
    </location>
</feature>
<proteinExistence type="inferred from homology"/>
<sequence>MHFKILGTLLALGTLSQAAFNRGALNAFNHEQPRRYDQKRAPAPPEQPALDRRGKSKFLNKNTEKFVVNGTGIPEVAFDIGESYAGLLPISEDPDEDRQLYFWFFPSTDPDAGEEVVIWLNGGPGCSSLSGMLTENGPFLWQEGTLAPTPNSYSWSNLTNVIFIEQPVGVGFSQGKPNITNEVELGLEFIGFWRNFIEAFELEGATTYITGESYAGFYIPYIADAFITANDDTYYKLGGVAINDPIIGDGTLQQQAVIYPYIEYWQNIFNLNETAMSALRWTHEHCKYDTYIEKYGTFPPPPGPFPVLPDPYEDKSGNYTCDMFDYAYAAALDSNPCFNIYHITDTCPHVYSQMGIVNTGDYSPPGSKVYFNRTDVQTAINAPHVNWYQCTPKNVFGNGNPKSNARDSSLAPAQNDVLRRVIEHTNNTIIGVGRLDYILPPNGTLFALQNATWHGTQGFQKYPQDHDFYVPFHPEYNGGRLSEAGIVGQWGYERGLTYYEVQLAGHELPGYTAGAGYRVLELLLGKVKSLATIENFTTQKGDFQGNNTGVLQPILQSMNRLDLPWDPRS</sequence>
<dbReference type="GO" id="GO:0004185">
    <property type="term" value="F:serine-type carboxypeptidase activity"/>
    <property type="evidence" value="ECO:0007669"/>
    <property type="project" value="UniProtKB-UniRule"/>
</dbReference>
<evidence type="ECO:0000256" key="5">
    <source>
        <dbReference type="ARBA" id="ARBA00023180"/>
    </source>
</evidence>
<dbReference type="InterPro" id="IPR001563">
    <property type="entry name" value="Peptidase_S10"/>
</dbReference>
<dbReference type="EMBL" id="JABEYC010000823">
    <property type="protein sequence ID" value="KAF4973944.1"/>
    <property type="molecule type" value="Genomic_DNA"/>
</dbReference>
<dbReference type="PROSITE" id="PS00131">
    <property type="entry name" value="CARBOXYPEPT_SER_SER"/>
    <property type="match status" value="1"/>
</dbReference>
<gene>
    <name evidence="8" type="ORF">FZEAL_9091</name>
</gene>
<evidence type="ECO:0000256" key="6">
    <source>
        <dbReference type="RuleBase" id="RU361156"/>
    </source>
</evidence>
<dbReference type="SUPFAM" id="SSF53474">
    <property type="entry name" value="alpha/beta-Hydrolases"/>
    <property type="match status" value="1"/>
</dbReference>
<keyword evidence="5" id="KW-0325">Glycoprotein</keyword>
<organism evidence="8 9">
    <name type="scientific">Fusarium zealandicum</name>
    <dbReference type="NCBI Taxonomy" id="1053134"/>
    <lineage>
        <taxon>Eukaryota</taxon>
        <taxon>Fungi</taxon>
        <taxon>Dikarya</taxon>
        <taxon>Ascomycota</taxon>
        <taxon>Pezizomycotina</taxon>
        <taxon>Sordariomycetes</taxon>
        <taxon>Hypocreomycetidae</taxon>
        <taxon>Hypocreales</taxon>
        <taxon>Nectriaceae</taxon>
        <taxon>Fusarium</taxon>
        <taxon>Fusarium staphyleae species complex</taxon>
    </lineage>
</organism>
<dbReference type="PANTHER" id="PTHR11802">
    <property type="entry name" value="SERINE PROTEASE FAMILY S10 SERINE CARBOXYPEPTIDASE"/>
    <property type="match status" value="1"/>
</dbReference>
<dbReference type="Pfam" id="PF00450">
    <property type="entry name" value="Peptidase_S10"/>
    <property type="match status" value="1"/>
</dbReference>
<feature type="compositionally biased region" description="Basic and acidic residues" evidence="7">
    <location>
        <begin position="31"/>
        <end position="40"/>
    </location>
</feature>
<dbReference type="Proteomes" id="UP000635477">
    <property type="component" value="Unassembled WGS sequence"/>
</dbReference>
<keyword evidence="4 6" id="KW-0378">Hydrolase</keyword>
<dbReference type="OrthoDB" id="443318at2759"/>
<keyword evidence="9" id="KW-1185">Reference proteome</keyword>
<dbReference type="PANTHER" id="PTHR11802:SF479">
    <property type="entry name" value="CARBOXYPEPTIDASE"/>
    <property type="match status" value="1"/>
</dbReference>
<dbReference type="EC" id="3.4.16.-" evidence="6"/>
<keyword evidence="3 6" id="KW-0645">Protease</keyword>
<keyword evidence="2 6" id="KW-0121">Carboxypeptidase</keyword>
<dbReference type="AlphaFoldDB" id="A0A8H4UDG1"/>
<dbReference type="PRINTS" id="PR00724">
    <property type="entry name" value="CRBOXYPTASEC"/>
</dbReference>
<evidence type="ECO:0000256" key="3">
    <source>
        <dbReference type="ARBA" id="ARBA00022670"/>
    </source>
</evidence>
<name>A0A8H4UDG1_9HYPO</name>
<comment type="similarity">
    <text evidence="1 6">Belongs to the peptidase S10 family.</text>
</comment>
<feature type="chain" id="PRO_5034968568" description="Carboxypeptidase" evidence="6">
    <location>
        <begin position="19"/>
        <end position="569"/>
    </location>
</feature>
<evidence type="ECO:0000256" key="1">
    <source>
        <dbReference type="ARBA" id="ARBA00009431"/>
    </source>
</evidence>
<dbReference type="InterPro" id="IPR029058">
    <property type="entry name" value="AB_hydrolase_fold"/>
</dbReference>
<evidence type="ECO:0000313" key="9">
    <source>
        <dbReference type="Proteomes" id="UP000635477"/>
    </source>
</evidence>
<reference evidence="8" key="2">
    <citation type="submission" date="2020-05" db="EMBL/GenBank/DDBJ databases">
        <authorList>
            <person name="Kim H.-S."/>
            <person name="Proctor R.H."/>
            <person name="Brown D.W."/>
        </authorList>
    </citation>
    <scope>NUCLEOTIDE SEQUENCE</scope>
    <source>
        <strain evidence="8">NRRL 22465</strain>
    </source>
</reference>
<dbReference type="Gene3D" id="3.40.50.1820">
    <property type="entry name" value="alpha/beta hydrolase"/>
    <property type="match status" value="1"/>
</dbReference>
<dbReference type="InterPro" id="IPR018202">
    <property type="entry name" value="Ser_caboxypep_ser_AS"/>
</dbReference>
<protein>
    <recommendedName>
        <fullName evidence="6">Carboxypeptidase</fullName>
        <ecNumber evidence="6">3.4.16.-</ecNumber>
    </recommendedName>
</protein>
<evidence type="ECO:0000256" key="7">
    <source>
        <dbReference type="SAM" id="MobiDB-lite"/>
    </source>
</evidence>
<evidence type="ECO:0000256" key="4">
    <source>
        <dbReference type="ARBA" id="ARBA00022801"/>
    </source>
</evidence>
<feature type="region of interest" description="Disordered" evidence="7">
    <location>
        <begin position="31"/>
        <end position="55"/>
    </location>
</feature>
<evidence type="ECO:0000313" key="8">
    <source>
        <dbReference type="EMBL" id="KAF4973944.1"/>
    </source>
</evidence>
<accession>A0A8H4UDG1</accession>
<dbReference type="GO" id="GO:0006508">
    <property type="term" value="P:proteolysis"/>
    <property type="evidence" value="ECO:0007669"/>
    <property type="project" value="UniProtKB-KW"/>
</dbReference>
<comment type="caution">
    <text evidence="8">The sequence shown here is derived from an EMBL/GenBank/DDBJ whole genome shotgun (WGS) entry which is preliminary data.</text>
</comment>
<reference evidence="8" key="1">
    <citation type="journal article" date="2020" name="BMC Genomics">
        <title>Correction to: Identification and distribution of gene clusters required for synthesis of sphingolipid metabolism inhibitors in diverse species of the filamentous fungus Fusarium.</title>
        <authorList>
            <person name="Kim H.S."/>
            <person name="Lohmar J.M."/>
            <person name="Busman M."/>
            <person name="Brown D.W."/>
            <person name="Naumann T.A."/>
            <person name="Divon H.H."/>
            <person name="Lysoe E."/>
            <person name="Uhlig S."/>
            <person name="Proctor R.H."/>
        </authorList>
    </citation>
    <scope>NUCLEOTIDE SEQUENCE</scope>
    <source>
        <strain evidence="8">NRRL 22465</strain>
    </source>
</reference>